<organism evidence="3 4">
    <name type="scientific">Parabacteroides acidifaciens</name>
    <dbReference type="NCBI Taxonomy" id="2290935"/>
    <lineage>
        <taxon>Bacteria</taxon>
        <taxon>Pseudomonadati</taxon>
        <taxon>Bacteroidota</taxon>
        <taxon>Bacteroidia</taxon>
        <taxon>Bacteroidales</taxon>
        <taxon>Tannerellaceae</taxon>
        <taxon>Parabacteroides</taxon>
    </lineage>
</organism>
<dbReference type="SUPFAM" id="SSF55729">
    <property type="entry name" value="Acyl-CoA N-acyltransferases (Nat)"/>
    <property type="match status" value="1"/>
</dbReference>
<dbReference type="Pfam" id="PF13527">
    <property type="entry name" value="Acetyltransf_9"/>
    <property type="match status" value="1"/>
</dbReference>
<reference evidence="2 5" key="2">
    <citation type="submission" date="2020-08" db="EMBL/GenBank/DDBJ databases">
        <title>Genome public.</title>
        <authorList>
            <person name="Liu C."/>
            <person name="Sun Q."/>
        </authorList>
    </citation>
    <scope>NUCLEOTIDE SEQUENCE [LARGE SCALE GENOMIC DNA]</scope>
    <source>
        <strain evidence="2 5">426_9</strain>
    </source>
</reference>
<name>A0A3D8HK11_9BACT</name>
<dbReference type="Proteomes" id="UP000629596">
    <property type="component" value="Unassembled WGS sequence"/>
</dbReference>
<dbReference type="CDD" id="cd04301">
    <property type="entry name" value="NAT_SF"/>
    <property type="match status" value="1"/>
</dbReference>
<dbReference type="Proteomes" id="UP000256321">
    <property type="component" value="Unassembled WGS sequence"/>
</dbReference>
<keyword evidence="5" id="KW-1185">Reference proteome</keyword>
<dbReference type="AlphaFoldDB" id="A0A3D8HK11"/>
<dbReference type="PROSITE" id="PS51186">
    <property type="entry name" value="GNAT"/>
    <property type="match status" value="1"/>
</dbReference>
<comment type="caution">
    <text evidence="3">The sequence shown here is derived from an EMBL/GenBank/DDBJ whole genome shotgun (WGS) entry which is preliminary data.</text>
</comment>
<dbReference type="GO" id="GO:0034069">
    <property type="term" value="F:aminoglycoside N-acetyltransferase activity"/>
    <property type="evidence" value="ECO:0007669"/>
    <property type="project" value="TreeGrafter"/>
</dbReference>
<evidence type="ECO:0000313" key="5">
    <source>
        <dbReference type="Proteomes" id="UP000629596"/>
    </source>
</evidence>
<protein>
    <submittedName>
        <fullName evidence="3">GNAT family N-acetyltransferase</fullName>
    </submittedName>
</protein>
<evidence type="ECO:0000313" key="2">
    <source>
        <dbReference type="EMBL" id="MBC8600159.1"/>
    </source>
</evidence>
<dbReference type="Gene3D" id="3.40.630.30">
    <property type="match status" value="1"/>
</dbReference>
<dbReference type="PANTHER" id="PTHR37817:SF1">
    <property type="entry name" value="N-ACETYLTRANSFERASE EIS"/>
    <property type="match status" value="1"/>
</dbReference>
<gene>
    <name evidence="3" type="ORF">DWU89_00310</name>
    <name evidence="2" type="ORF">H8784_00305</name>
</gene>
<dbReference type="InterPro" id="IPR016181">
    <property type="entry name" value="Acyl_CoA_acyltransferase"/>
</dbReference>
<sequence length="314" mass="36713">MDNNKPQLIDLWRTSFDDSEEFISLFFDRVYKKENALFIEKDGKIVSALQMLPYVMTYYGTEISVNYIYGACTLPSERGQGLMRQLITEAFEVMKSRKVALTVIIPADPWLFDYYRDLGYTEAFDYSEETYIRPYEIAWEQGILIVPPEVPSMETLYKFFDKKQRERTCYVLHGYDDFVTILRDLQQSGGQMLTALNVREEPIGMIFFYPAGDHIYVRELMYDNDHIKNLLLQEATTQNNVEKAIYRTSFTGPGTFPLGMARVLDRDRLIHHWASTHENSVLNIGELKEMETQSLTRLLLGYQSREAYMSLMLD</sequence>
<dbReference type="InterPro" id="IPR051554">
    <property type="entry name" value="Acetyltransferase_Eis"/>
</dbReference>
<dbReference type="GO" id="GO:0030649">
    <property type="term" value="P:aminoglycoside antibiotic catabolic process"/>
    <property type="evidence" value="ECO:0007669"/>
    <property type="project" value="TreeGrafter"/>
</dbReference>
<evidence type="ECO:0000259" key="1">
    <source>
        <dbReference type="PROSITE" id="PS51186"/>
    </source>
</evidence>
<dbReference type="PANTHER" id="PTHR37817">
    <property type="entry name" value="N-ACETYLTRANSFERASE EIS"/>
    <property type="match status" value="1"/>
</dbReference>
<proteinExistence type="predicted"/>
<evidence type="ECO:0000313" key="4">
    <source>
        <dbReference type="Proteomes" id="UP000256321"/>
    </source>
</evidence>
<feature type="domain" description="N-acetyltransferase" evidence="1">
    <location>
        <begin position="1"/>
        <end position="140"/>
    </location>
</feature>
<evidence type="ECO:0000313" key="3">
    <source>
        <dbReference type="EMBL" id="RDU51112.1"/>
    </source>
</evidence>
<dbReference type="InterPro" id="IPR000182">
    <property type="entry name" value="GNAT_dom"/>
</dbReference>
<dbReference type="RefSeq" id="WP_115497706.1">
    <property type="nucleotide sequence ID" value="NZ_JACRTI010000001.1"/>
</dbReference>
<accession>A0A3D8HK11</accession>
<dbReference type="EMBL" id="QREV01000001">
    <property type="protein sequence ID" value="RDU51112.1"/>
    <property type="molecule type" value="Genomic_DNA"/>
</dbReference>
<keyword evidence="3" id="KW-0808">Transferase</keyword>
<reference evidence="3 4" key="1">
    <citation type="submission" date="2018-07" db="EMBL/GenBank/DDBJ databases">
        <title>Parabacteroides acidifaciens nov. sp., isolated from human feces.</title>
        <authorList>
            <person name="Wang Y.J."/>
        </authorList>
    </citation>
    <scope>NUCLEOTIDE SEQUENCE [LARGE SCALE GENOMIC DNA]</scope>
    <source>
        <strain evidence="3 4">426-9</strain>
    </source>
</reference>
<dbReference type="EMBL" id="JACRTI010000001">
    <property type="protein sequence ID" value="MBC8600159.1"/>
    <property type="molecule type" value="Genomic_DNA"/>
</dbReference>